<dbReference type="RefSeq" id="WP_284279762.1">
    <property type="nucleotide sequence ID" value="NZ_BSOJ01000006.1"/>
</dbReference>
<accession>A0ABQ5YRI5</accession>
<dbReference type="Proteomes" id="UP001156664">
    <property type="component" value="Unassembled WGS sequence"/>
</dbReference>
<dbReference type="InterPro" id="IPR003423">
    <property type="entry name" value="OMP_efflux"/>
</dbReference>
<feature type="signal peptide" evidence="2">
    <location>
        <begin position="1"/>
        <end position="18"/>
    </location>
</feature>
<dbReference type="Gene3D" id="2.20.200.10">
    <property type="entry name" value="Outer membrane efflux proteins (OEP)"/>
    <property type="match status" value="1"/>
</dbReference>
<evidence type="ECO:0000313" key="4">
    <source>
        <dbReference type="Proteomes" id="UP001156664"/>
    </source>
</evidence>
<dbReference type="PANTHER" id="PTHR30203">
    <property type="entry name" value="OUTER MEMBRANE CATION EFFLUX PROTEIN"/>
    <property type="match status" value="1"/>
</dbReference>
<dbReference type="EMBL" id="BSOJ01000006">
    <property type="protein sequence ID" value="GLR25414.1"/>
    <property type="molecule type" value="Genomic_DNA"/>
</dbReference>
<comment type="similarity">
    <text evidence="1 2">Belongs to the outer membrane factor (OMF) (TC 1.B.17) family.</text>
</comment>
<name>A0ABQ5YRI5_9BURK</name>
<dbReference type="Gene3D" id="1.20.1600.10">
    <property type="entry name" value="Outer membrane efflux proteins (OEP)"/>
    <property type="match status" value="1"/>
</dbReference>
<keyword evidence="2" id="KW-0564">Palmitate</keyword>
<evidence type="ECO:0000256" key="1">
    <source>
        <dbReference type="ARBA" id="ARBA00007613"/>
    </source>
</evidence>
<dbReference type="PANTHER" id="PTHR30203:SF30">
    <property type="entry name" value="OUTER MEMBRANE PROTEIN-RELATED"/>
    <property type="match status" value="1"/>
</dbReference>
<comment type="subcellular location">
    <subcellularLocation>
        <location evidence="2">Cell membrane</location>
        <topology evidence="2">Lipid-anchor</topology>
    </subcellularLocation>
</comment>
<dbReference type="PROSITE" id="PS51257">
    <property type="entry name" value="PROKAR_LIPOPROTEIN"/>
    <property type="match status" value="1"/>
</dbReference>
<reference evidence="4" key="1">
    <citation type="journal article" date="2019" name="Int. J. Syst. Evol. Microbiol.">
        <title>The Global Catalogue of Microorganisms (GCM) 10K type strain sequencing project: providing services to taxonomists for standard genome sequencing and annotation.</title>
        <authorList>
            <consortium name="The Broad Institute Genomics Platform"/>
            <consortium name="The Broad Institute Genome Sequencing Center for Infectious Disease"/>
            <person name="Wu L."/>
            <person name="Ma J."/>
        </authorList>
    </citation>
    <scope>NUCLEOTIDE SEQUENCE [LARGE SCALE GENOMIC DNA]</scope>
    <source>
        <strain evidence="4">NBRC 105857</strain>
    </source>
</reference>
<evidence type="ECO:0000256" key="2">
    <source>
        <dbReference type="RuleBase" id="RU362097"/>
    </source>
</evidence>
<keyword evidence="2" id="KW-0732">Signal</keyword>
<proteinExistence type="inferred from homology"/>
<comment type="caution">
    <text evidence="3">The sequence shown here is derived from an EMBL/GenBank/DDBJ whole genome shotgun (WGS) entry which is preliminary data.</text>
</comment>
<keyword evidence="2" id="KW-0812">Transmembrane</keyword>
<keyword evidence="2" id="KW-0472">Membrane</keyword>
<gene>
    <name evidence="3" type="ORF">GCM10007875_05020</name>
</gene>
<keyword evidence="2" id="KW-0449">Lipoprotein</keyword>
<keyword evidence="4" id="KW-1185">Reference proteome</keyword>
<dbReference type="InterPro" id="IPR010131">
    <property type="entry name" value="MdtP/NodT-like"/>
</dbReference>
<organism evidence="3 4">
    <name type="scientific">Limnobacter litoralis</name>
    <dbReference type="NCBI Taxonomy" id="481366"/>
    <lineage>
        <taxon>Bacteria</taxon>
        <taxon>Pseudomonadati</taxon>
        <taxon>Pseudomonadota</taxon>
        <taxon>Betaproteobacteria</taxon>
        <taxon>Burkholderiales</taxon>
        <taxon>Burkholderiaceae</taxon>
        <taxon>Limnobacter</taxon>
    </lineage>
</organism>
<dbReference type="Pfam" id="PF02321">
    <property type="entry name" value="OEP"/>
    <property type="match status" value="2"/>
</dbReference>
<dbReference type="SUPFAM" id="SSF56954">
    <property type="entry name" value="Outer membrane efflux proteins (OEP)"/>
    <property type="match status" value="1"/>
</dbReference>
<protein>
    <submittedName>
        <fullName evidence="3">RND transporter</fullName>
    </submittedName>
</protein>
<sequence>MNKLILASAVTLALSGCASQLQSLGLSKPVPQTMPAVQVPSDATAVGPNEVKDEQWWLLLNNPQLTAIIEQALKNNTDVRLAEQRLNEAGAQLGIAKSNKWPAIFGEFTKNRNKPTRAGNVPVFGANSVYEDNKLVLGASWELDLWGRISDLQDAAAAQFMAQGYNLSGVRLSVSTTAASLYTRVRVYGLLVKIAEETTESRKQALDLAQQRFNVGLTNELQLRQTESEYLAVKAQLPDLRQNYAQAQTALSILLGGNPPPIEPLQTDSLTLSKFVVVPEGTPSDLLLRRPDLAAAEQQLKAADANLAAARAAFFPTISLTGVAGRESADLKNLFTGPSRIWSFTTDITQPIFQAGQLQSQRDVVLAQRNQAVINYEAAIRKAFGEVDDAITSQMQARDRLTTRAQHVQSLQRTVELAQKRVDAGVSGKLELLDAQRNLLNAQLDWAQAWGSQQSALLVMVSALGGGFKVLP</sequence>
<evidence type="ECO:0000313" key="3">
    <source>
        <dbReference type="EMBL" id="GLR25414.1"/>
    </source>
</evidence>
<feature type="chain" id="PRO_5044976547" evidence="2">
    <location>
        <begin position="19"/>
        <end position="472"/>
    </location>
</feature>
<keyword evidence="2" id="KW-1134">Transmembrane beta strand</keyword>
<dbReference type="NCBIfam" id="TIGR01845">
    <property type="entry name" value="outer_NodT"/>
    <property type="match status" value="1"/>
</dbReference>